<dbReference type="AlphaFoldDB" id="A0A7Y0QHT7"/>
<comment type="caution">
    <text evidence="1">The sequence shown here is derived from an EMBL/GenBank/DDBJ whole genome shotgun (WGS) entry which is preliminary data.</text>
</comment>
<evidence type="ECO:0000313" key="2">
    <source>
        <dbReference type="Proteomes" id="UP000562124"/>
    </source>
</evidence>
<organism evidence="1 2">
    <name type="scientific">Cellulomonas fimi</name>
    <dbReference type="NCBI Taxonomy" id="1708"/>
    <lineage>
        <taxon>Bacteria</taxon>
        <taxon>Bacillati</taxon>
        <taxon>Actinomycetota</taxon>
        <taxon>Actinomycetes</taxon>
        <taxon>Micrococcales</taxon>
        <taxon>Cellulomonadaceae</taxon>
        <taxon>Cellulomonas</taxon>
    </lineage>
</organism>
<dbReference type="EMBL" id="JABCJJ010000041">
    <property type="protein sequence ID" value="NMR21541.1"/>
    <property type="molecule type" value="Genomic_DNA"/>
</dbReference>
<dbReference type="Proteomes" id="UP000562124">
    <property type="component" value="Unassembled WGS sequence"/>
</dbReference>
<gene>
    <name evidence="1" type="ORF">HIR71_15170</name>
</gene>
<proteinExistence type="predicted"/>
<protein>
    <submittedName>
        <fullName evidence="1">Uncharacterized protein</fullName>
    </submittedName>
</protein>
<reference evidence="1 2" key="1">
    <citation type="submission" date="2020-04" db="EMBL/GenBank/DDBJ databases">
        <title>Sequencing and Assembly of C. fimi.</title>
        <authorList>
            <person name="Ramsey A.R."/>
        </authorList>
    </citation>
    <scope>NUCLEOTIDE SEQUENCE [LARGE SCALE GENOMIC DNA]</scope>
    <source>
        <strain evidence="1 2">SB</strain>
    </source>
</reference>
<name>A0A7Y0QHT7_CELFI</name>
<dbReference type="RefSeq" id="WP_169325913.1">
    <property type="nucleotide sequence ID" value="NZ_JABCJJ010000041.1"/>
</dbReference>
<sequence>MQRVGRVWISGDPTPPGVVAGHMDAGWTLTGYINDHTEDAVRLEPGRARNGSRGKAVEFFVLAEPELDLETVPEKV</sequence>
<accession>A0A7Y0QHT7</accession>
<keyword evidence="2" id="KW-1185">Reference proteome</keyword>
<evidence type="ECO:0000313" key="1">
    <source>
        <dbReference type="EMBL" id="NMR21541.1"/>
    </source>
</evidence>